<dbReference type="Proteomes" id="UP000184356">
    <property type="component" value="Unassembled WGS sequence"/>
</dbReference>
<organism evidence="1 2">
    <name type="scientific">Aspergillus sydowii CBS 593.65</name>
    <dbReference type="NCBI Taxonomy" id="1036612"/>
    <lineage>
        <taxon>Eukaryota</taxon>
        <taxon>Fungi</taxon>
        <taxon>Dikarya</taxon>
        <taxon>Ascomycota</taxon>
        <taxon>Pezizomycotina</taxon>
        <taxon>Eurotiomycetes</taxon>
        <taxon>Eurotiomycetidae</taxon>
        <taxon>Eurotiales</taxon>
        <taxon>Aspergillaceae</taxon>
        <taxon>Aspergillus</taxon>
        <taxon>Aspergillus subgen. Nidulantes</taxon>
    </lineage>
</organism>
<accession>A0A1L9T911</accession>
<dbReference type="GeneID" id="63761234"/>
<proteinExistence type="predicted"/>
<protein>
    <submittedName>
        <fullName evidence="1">Uncharacterized protein</fullName>
    </submittedName>
</protein>
<dbReference type="AlphaFoldDB" id="A0A1L9T911"/>
<reference evidence="2" key="1">
    <citation type="journal article" date="2017" name="Genome Biol.">
        <title>Comparative genomics reveals high biological diversity and specific adaptations in the industrially and medically important fungal genus Aspergillus.</title>
        <authorList>
            <person name="de Vries R.P."/>
            <person name="Riley R."/>
            <person name="Wiebenga A."/>
            <person name="Aguilar-Osorio G."/>
            <person name="Amillis S."/>
            <person name="Uchima C.A."/>
            <person name="Anderluh G."/>
            <person name="Asadollahi M."/>
            <person name="Askin M."/>
            <person name="Barry K."/>
            <person name="Battaglia E."/>
            <person name="Bayram O."/>
            <person name="Benocci T."/>
            <person name="Braus-Stromeyer S.A."/>
            <person name="Caldana C."/>
            <person name="Canovas D."/>
            <person name="Cerqueira G.C."/>
            <person name="Chen F."/>
            <person name="Chen W."/>
            <person name="Choi C."/>
            <person name="Clum A."/>
            <person name="Dos Santos R.A."/>
            <person name="Damasio A.R."/>
            <person name="Diallinas G."/>
            <person name="Emri T."/>
            <person name="Fekete E."/>
            <person name="Flipphi M."/>
            <person name="Freyberg S."/>
            <person name="Gallo A."/>
            <person name="Gournas C."/>
            <person name="Habgood R."/>
            <person name="Hainaut M."/>
            <person name="Harispe M.L."/>
            <person name="Henrissat B."/>
            <person name="Hilden K.S."/>
            <person name="Hope R."/>
            <person name="Hossain A."/>
            <person name="Karabika E."/>
            <person name="Karaffa L."/>
            <person name="Karanyi Z."/>
            <person name="Krasevec N."/>
            <person name="Kuo A."/>
            <person name="Kusch H."/>
            <person name="LaButti K."/>
            <person name="Lagendijk E.L."/>
            <person name="Lapidus A."/>
            <person name="Levasseur A."/>
            <person name="Lindquist E."/>
            <person name="Lipzen A."/>
            <person name="Logrieco A.F."/>
            <person name="MacCabe A."/>
            <person name="Maekelae M.R."/>
            <person name="Malavazi I."/>
            <person name="Melin P."/>
            <person name="Meyer V."/>
            <person name="Mielnichuk N."/>
            <person name="Miskei M."/>
            <person name="Molnar A.P."/>
            <person name="Mule G."/>
            <person name="Ngan C.Y."/>
            <person name="Orejas M."/>
            <person name="Orosz E."/>
            <person name="Ouedraogo J.P."/>
            <person name="Overkamp K.M."/>
            <person name="Park H.-S."/>
            <person name="Perrone G."/>
            <person name="Piumi F."/>
            <person name="Punt P.J."/>
            <person name="Ram A.F."/>
            <person name="Ramon A."/>
            <person name="Rauscher S."/>
            <person name="Record E."/>
            <person name="Riano-Pachon D.M."/>
            <person name="Robert V."/>
            <person name="Roehrig J."/>
            <person name="Ruller R."/>
            <person name="Salamov A."/>
            <person name="Salih N.S."/>
            <person name="Samson R.A."/>
            <person name="Sandor E."/>
            <person name="Sanguinetti M."/>
            <person name="Schuetze T."/>
            <person name="Sepcic K."/>
            <person name="Shelest E."/>
            <person name="Sherlock G."/>
            <person name="Sophianopoulou V."/>
            <person name="Squina F.M."/>
            <person name="Sun H."/>
            <person name="Susca A."/>
            <person name="Todd R.B."/>
            <person name="Tsang A."/>
            <person name="Unkles S.E."/>
            <person name="van de Wiele N."/>
            <person name="van Rossen-Uffink D."/>
            <person name="Oliveira J.V."/>
            <person name="Vesth T.C."/>
            <person name="Visser J."/>
            <person name="Yu J.-H."/>
            <person name="Zhou M."/>
            <person name="Andersen M.R."/>
            <person name="Archer D.B."/>
            <person name="Baker S.E."/>
            <person name="Benoit I."/>
            <person name="Brakhage A.A."/>
            <person name="Braus G.H."/>
            <person name="Fischer R."/>
            <person name="Frisvad J.C."/>
            <person name="Goldman G.H."/>
            <person name="Houbraken J."/>
            <person name="Oakley B."/>
            <person name="Pocsi I."/>
            <person name="Scazzocchio C."/>
            <person name="Seiboth B."/>
            <person name="vanKuyk P.A."/>
            <person name="Wortman J."/>
            <person name="Dyer P.S."/>
            <person name="Grigoriev I.V."/>
        </authorList>
    </citation>
    <scope>NUCLEOTIDE SEQUENCE [LARGE SCALE GENOMIC DNA]</scope>
    <source>
        <strain evidence="2">CBS 593.65</strain>
    </source>
</reference>
<name>A0A1L9T911_9EURO</name>
<evidence type="ECO:0000313" key="2">
    <source>
        <dbReference type="Proteomes" id="UP000184356"/>
    </source>
</evidence>
<sequence>MVITITDRGDRLSRDTSFHEMQRTEPFKANQVQANCVRVSSFLSRWTNRVALWNSKLGTETRGLYQISLMGRRHPDSRVTTEQALWTLVGDAQAQRSSCQISLIRSDNLIKITATINIPLWRSSDRKGKRESKPGAVDVKILDMGSSHGSNACLRNSAYLRKSKGKGIGGFGLNRSVYFCEPEVNLSFRKASAGNQPVAPVALQYLQLDQKGIPEIQQSNSIAMHDDHSNAFKRPALTADFSARFCARMSYCDSPSGHSSSRLLPLLQPS</sequence>
<gene>
    <name evidence="1" type="ORF">ASPSYDRAFT_33918</name>
</gene>
<dbReference type="VEuPathDB" id="FungiDB:ASPSYDRAFT_33918"/>
<evidence type="ECO:0000313" key="1">
    <source>
        <dbReference type="EMBL" id="OJJ55906.1"/>
    </source>
</evidence>
<keyword evidence="2" id="KW-1185">Reference proteome</keyword>
<dbReference type="EMBL" id="KV878591">
    <property type="protein sequence ID" value="OJJ55906.1"/>
    <property type="molecule type" value="Genomic_DNA"/>
</dbReference>
<dbReference type="RefSeq" id="XP_040699712.1">
    <property type="nucleotide sequence ID" value="XM_040845161.1"/>
</dbReference>